<comment type="caution">
    <text evidence="10">The sequence shown here is derived from an EMBL/GenBank/DDBJ whole genome shotgun (WGS) entry which is preliminary data.</text>
</comment>
<comment type="similarity">
    <text evidence="8">Belongs to the glutamate 5-kinase family.</text>
</comment>
<proteinExistence type="inferred from homology"/>
<dbReference type="SMART" id="SM00359">
    <property type="entry name" value="PUA"/>
    <property type="match status" value="1"/>
</dbReference>
<comment type="catalytic activity">
    <reaction evidence="8">
        <text>L-glutamate + ATP = L-glutamyl 5-phosphate + ADP</text>
        <dbReference type="Rhea" id="RHEA:14877"/>
        <dbReference type="ChEBI" id="CHEBI:29985"/>
        <dbReference type="ChEBI" id="CHEBI:30616"/>
        <dbReference type="ChEBI" id="CHEBI:58274"/>
        <dbReference type="ChEBI" id="CHEBI:456216"/>
        <dbReference type="EC" id="2.7.2.11"/>
    </reaction>
</comment>
<feature type="binding site" evidence="8">
    <location>
        <position position="8"/>
    </location>
    <ligand>
        <name>ATP</name>
        <dbReference type="ChEBI" id="CHEBI:30616"/>
    </ligand>
</feature>
<keyword evidence="7 8" id="KW-0067">ATP-binding</keyword>
<evidence type="ECO:0000256" key="5">
    <source>
        <dbReference type="ARBA" id="ARBA00022741"/>
    </source>
</evidence>
<dbReference type="GO" id="GO:0005524">
    <property type="term" value="F:ATP binding"/>
    <property type="evidence" value="ECO:0007669"/>
    <property type="project" value="UniProtKB-KW"/>
</dbReference>
<comment type="function">
    <text evidence="8">Catalyzes the transfer of a phosphate group to glutamate to form L-glutamate 5-phosphate.</text>
</comment>
<dbReference type="InterPro" id="IPR011529">
    <property type="entry name" value="Glu_5kinase"/>
</dbReference>
<dbReference type="InterPro" id="IPR041739">
    <property type="entry name" value="G5K_ProB"/>
</dbReference>
<dbReference type="Pfam" id="PF01472">
    <property type="entry name" value="PUA"/>
    <property type="match status" value="1"/>
</dbReference>
<organism evidence="10 11">
    <name type="scientific">Paenibacillus ginsengarvi</name>
    <dbReference type="NCBI Taxonomy" id="400777"/>
    <lineage>
        <taxon>Bacteria</taxon>
        <taxon>Bacillati</taxon>
        <taxon>Bacillota</taxon>
        <taxon>Bacilli</taxon>
        <taxon>Bacillales</taxon>
        <taxon>Paenibacillaceae</taxon>
        <taxon>Paenibacillus</taxon>
    </lineage>
</organism>
<dbReference type="EC" id="2.7.2.11" evidence="8"/>
<dbReference type="AlphaFoldDB" id="A0A3B0BHT5"/>
<dbReference type="SUPFAM" id="SSF53633">
    <property type="entry name" value="Carbamate kinase-like"/>
    <property type="match status" value="1"/>
</dbReference>
<dbReference type="NCBIfam" id="TIGR01027">
    <property type="entry name" value="proB"/>
    <property type="match status" value="1"/>
</dbReference>
<dbReference type="Gene3D" id="3.40.1160.10">
    <property type="entry name" value="Acetylglutamate kinase-like"/>
    <property type="match status" value="1"/>
</dbReference>
<dbReference type="PIRSF" id="PIRSF000729">
    <property type="entry name" value="GK"/>
    <property type="match status" value="1"/>
</dbReference>
<sequence length="368" mass="39897">MQQRIVVKIGSSSLTSDEGGLNRAKIEYFAAELSRLQQAGWSVVLVTSGAVAAGFRKIGYAKRPKALHEKQASAAVGQALLMQSYNEAFGTHGQTVAQILLTRSDFRSRVRNHNALMTMQELMSRGVIPIINENDTVAVDELKFSENDTLSALVANLLKAQRLVILTDTDGLYTDDPRKNSNARRIERVEEISEDIYRIAGGSGSSVGTGGMRSKIEAARIATSGGVQVFIGRATEPDDLLHAVQGVGRGTYFDTSAHTLSTKKQWIGFHSEPQGKVKVDLGAERALVDGGKSLLPAGVTEVDGEFHPGDVVEVTDAEGRTLGRGVVNYASWQLKAVAGLSTEEVRKRVEVPRIEVVHRDEWIVFAGR</sequence>
<dbReference type="Gene3D" id="2.30.130.10">
    <property type="entry name" value="PUA domain"/>
    <property type="match status" value="1"/>
</dbReference>
<dbReference type="GO" id="GO:0005829">
    <property type="term" value="C:cytosol"/>
    <property type="evidence" value="ECO:0007669"/>
    <property type="project" value="TreeGrafter"/>
</dbReference>
<evidence type="ECO:0000256" key="1">
    <source>
        <dbReference type="ARBA" id="ARBA00022490"/>
    </source>
</evidence>
<dbReference type="InterPro" id="IPR036393">
    <property type="entry name" value="AceGlu_kinase-like_sf"/>
</dbReference>
<keyword evidence="5 8" id="KW-0547">Nucleotide-binding</keyword>
<keyword evidence="6 8" id="KW-0418">Kinase</keyword>
<dbReference type="Proteomes" id="UP000282311">
    <property type="component" value="Unassembled WGS sequence"/>
</dbReference>
<keyword evidence="4 8" id="KW-0808">Transferase</keyword>
<evidence type="ECO:0000313" key="11">
    <source>
        <dbReference type="Proteomes" id="UP000282311"/>
    </source>
</evidence>
<reference evidence="10 11" key="1">
    <citation type="journal article" date="2007" name="Int. J. Syst. Evol. Microbiol.">
        <title>Paenibacillus ginsengarvi sp. nov., isolated from soil from ginseng cultivation.</title>
        <authorList>
            <person name="Yoon M.H."/>
            <person name="Ten L.N."/>
            <person name="Im W.T."/>
        </authorList>
    </citation>
    <scope>NUCLEOTIDE SEQUENCE [LARGE SCALE GENOMIC DNA]</scope>
    <source>
        <strain evidence="10 11">KCTC 13059</strain>
    </source>
</reference>
<keyword evidence="1 8" id="KW-0963">Cytoplasm</keyword>
<dbReference type="InterPro" id="IPR005715">
    <property type="entry name" value="Glu_5kinase/COase_Synthase"/>
</dbReference>
<feature type="binding site" evidence="8">
    <location>
        <begin position="167"/>
        <end position="168"/>
    </location>
    <ligand>
        <name>ATP</name>
        <dbReference type="ChEBI" id="CHEBI:30616"/>
    </ligand>
</feature>
<evidence type="ECO:0000256" key="2">
    <source>
        <dbReference type="ARBA" id="ARBA00022605"/>
    </source>
</evidence>
<dbReference type="PRINTS" id="PR00474">
    <property type="entry name" value="GLU5KINASE"/>
</dbReference>
<dbReference type="InterPro" id="IPR036974">
    <property type="entry name" value="PUA_sf"/>
</dbReference>
<dbReference type="EMBL" id="RBAH01000027">
    <property type="protein sequence ID" value="RKN72470.1"/>
    <property type="molecule type" value="Genomic_DNA"/>
</dbReference>
<feature type="binding site" evidence="8">
    <location>
        <begin position="209"/>
        <end position="215"/>
    </location>
    <ligand>
        <name>ATP</name>
        <dbReference type="ChEBI" id="CHEBI:30616"/>
    </ligand>
</feature>
<dbReference type="PROSITE" id="PS50890">
    <property type="entry name" value="PUA"/>
    <property type="match status" value="1"/>
</dbReference>
<evidence type="ECO:0000256" key="4">
    <source>
        <dbReference type="ARBA" id="ARBA00022679"/>
    </source>
</evidence>
<dbReference type="FunFam" id="3.40.1160.10:FF:000018">
    <property type="entry name" value="Glutamate 5-kinase"/>
    <property type="match status" value="1"/>
</dbReference>
<accession>A0A3B0BHT5</accession>
<dbReference type="PANTHER" id="PTHR43654">
    <property type="entry name" value="GLUTAMATE 5-KINASE"/>
    <property type="match status" value="1"/>
</dbReference>
<dbReference type="UniPathway" id="UPA00098">
    <property type="reaction ID" value="UER00359"/>
</dbReference>
<dbReference type="HAMAP" id="MF_00456">
    <property type="entry name" value="ProB"/>
    <property type="match status" value="1"/>
</dbReference>
<feature type="binding site" evidence="8">
    <location>
        <position position="48"/>
    </location>
    <ligand>
        <name>substrate</name>
    </ligand>
</feature>
<dbReference type="CDD" id="cd04242">
    <property type="entry name" value="AAK_G5K_ProB"/>
    <property type="match status" value="1"/>
</dbReference>
<keyword evidence="3 8" id="KW-0641">Proline biosynthesis</keyword>
<comment type="subcellular location">
    <subcellularLocation>
        <location evidence="8">Cytoplasm</location>
    </subcellularLocation>
</comment>
<dbReference type="RefSeq" id="WP_120750718.1">
    <property type="nucleotide sequence ID" value="NZ_RBAH01000027.1"/>
</dbReference>
<dbReference type="PANTHER" id="PTHR43654:SF1">
    <property type="entry name" value="ISOPENTENYL PHOSPHATE KINASE"/>
    <property type="match status" value="1"/>
</dbReference>
<evidence type="ECO:0000256" key="7">
    <source>
        <dbReference type="ARBA" id="ARBA00022840"/>
    </source>
</evidence>
<feature type="domain" description="PUA" evidence="9">
    <location>
        <begin position="275"/>
        <end position="358"/>
    </location>
</feature>
<evidence type="ECO:0000256" key="6">
    <source>
        <dbReference type="ARBA" id="ARBA00022777"/>
    </source>
</evidence>
<dbReference type="InterPro" id="IPR002478">
    <property type="entry name" value="PUA"/>
</dbReference>
<dbReference type="SUPFAM" id="SSF88697">
    <property type="entry name" value="PUA domain-like"/>
    <property type="match status" value="1"/>
</dbReference>
<dbReference type="GO" id="GO:0003723">
    <property type="term" value="F:RNA binding"/>
    <property type="evidence" value="ECO:0007669"/>
    <property type="project" value="InterPro"/>
</dbReference>
<keyword evidence="2 8" id="KW-0028">Amino-acid biosynthesis</keyword>
<evidence type="ECO:0000256" key="3">
    <source>
        <dbReference type="ARBA" id="ARBA00022650"/>
    </source>
</evidence>
<dbReference type="GO" id="GO:0055129">
    <property type="term" value="P:L-proline biosynthetic process"/>
    <property type="evidence" value="ECO:0007669"/>
    <property type="project" value="UniProtKB-UniRule"/>
</dbReference>
<dbReference type="OrthoDB" id="9804434at2"/>
<dbReference type="InterPro" id="IPR001048">
    <property type="entry name" value="Asp/Glu/Uridylate_kinase"/>
</dbReference>
<evidence type="ECO:0000256" key="8">
    <source>
        <dbReference type="HAMAP-Rule" id="MF_00456"/>
    </source>
</evidence>
<dbReference type="InterPro" id="IPR019797">
    <property type="entry name" value="Glutamate_5-kinase_CS"/>
</dbReference>
<feature type="binding site" evidence="8">
    <location>
        <position position="147"/>
    </location>
    <ligand>
        <name>substrate</name>
    </ligand>
</feature>
<dbReference type="GO" id="GO:0004349">
    <property type="term" value="F:glutamate 5-kinase activity"/>
    <property type="evidence" value="ECO:0007669"/>
    <property type="project" value="UniProtKB-UniRule"/>
</dbReference>
<name>A0A3B0BHT5_9BACL</name>
<gene>
    <name evidence="8" type="primary">proB</name>
    <name evidence="10" type="ORF">D7M11_28490</name>
</gene>
<comment type="pathway">
    <text evidence="8">Amino-acid biosynthesis; L-proline biosynthesis; L-glutamate 5-semialdehyde from L-glutamate: step 1/2.</text>
</comment>
<keyword evidence="11" id="KW-1185">Reference proteome</keyword>
<protein>
    <recommendedName>
        <fullName evidence="8">Glutamate 5-kinase</fullName>
        <ecNumber evidence="8">2.7.2.11</ecNumber>
    </recommendedName>
    <alternativeName>
        <fullName evidence="8">Gamma-glutamyl kinase</fullName>
        <shortName evidence="8">GK</shortName>
    </alternativeName>
</protein>
<dbReference type="InterPro" id="IPR001057">
    <property type="entry name" value="Glu/AcGlu_kinase"/>
</dbReference>
<dbReference type="InterPro" id="IPR015947">
    <property type="entry name" value="PUA-like_sf"/>
</dbReference>
<dbReference type="CDD" id="cd21157">
    <property type="entry name" value="PUA_G5K"/>
    <property type="match status" value="1"/>
</dbReference>
<evidence type="ECO:0000259" key="9">
    <source>
        <dbReference type="SMART" id="SM00359"/>
    </source>
</evidence>
<evidence type="ECO:0000313" key="10">
    <source>
        <dbReference type="EMBL" id="RKN72470.1"/>
    </source>
</evidence>
<dbReference type="Pfam" id="PF00696">
    <property type="entry name" value="AA_kinase"/>
    <property type="match status" value="1"/>
</dbReference>
<dbReference type="PROSITE" id="PS00902">
    <property type="entry name" value="GLUTAMATE_5_KINASE"/>
    <property type="match status" value="1"/>
</dbReference>
<feature type="binding site" evidence="8">
    <location>
        <position position="135"/>
    </location>
    <ligand>
        <name>substrate</name>
    </ligand>
</feature>